<dbReference type="AlphaFoldDB" id="A0A1I2IQG9"/>
<dbReference type="OrthoDB" id="9799670at2"/>
<gene>
    <name evidence="1" type="ORF">SAMN04488120_104169</name>
</gene>
<accession>A0A1I2IQG9</accession>
<evidence type="ECO:0000313" key="1">
    <source>
        <dbReference type="EMBL" id="SFF44555.1"/>
    </source>
</evidence>
<dbReference type="InterPro" id="IPR019270">
    <property type="entry name" value="DUF2283"/>
</dbReference>
<evidence type="ECO:0008006" key="3">
    <source>
        <dbReference type="Google" id="ProtNLM"/>
    </source>
</evidence>
<reference evidence="1 2" key="1">
    <citation type="submission" date="2016-10" db="EMBL/GenBank/DDBJ databases">
        <authorList>
            <person name="de Groot N.N."/>
        </authorList>
    </citation>
    <scope>NUCLEOTIDE SEQUENCE [LARGE SCALE GENOMIC DNA]</scope>
    <source>
        <strain evidence="1 2">DSM 23609</strain>
    </source>
</reference>
<proteinExistence type="predicted"/>
<dbReference type="EMBL" id="FOOC01000004">
    <property type="protein sequence ID" value="SFF44555.1"/>
    <property type="molecule type" value="Genomic_DNA"/>
</dbReference>
<organism evidence="1 2">
    <name type="scientific">Fontimonas thermophila</name>
    <dbReference type="NCBI Taxonomy" id="1076937"/>
    <lineage>
        <taxon>Bacteria</taxon>
        <taxon>Pseudomonadati</taxon>
        <taxon>Pseudomonadota</taxon>
        <taxon>Gammaproteobacteria</taxon>
        <taxon>Nevskiales</taxon>
        <taxon>Nevskiaceae</taxon>
        <taxon>Fontimonas</taxon>
    </lineage>
</organism>
<evidence type="ECO:0000313" key="2">
    <source>
        <dbReference type="Proteomes" id="UP000199771"/>
    </source>
</evidence>
<keyword evidence="2" id="KW-1185">Reference proteome</keyword>
<protein>
    <recommendedName>
        <fullName evidence="3">DUF2283 domain-containing protein</fullName>
    </recommendedName>
</protein>
<dbReference type="Pfam" id="PF10049">
    <property type="entry name" value="DUF2283"/>
    <property type="match status" value="1"/>
</dbReference>
<sequence>MKLKVGQQSDALYLTLNEAPANRSEEVSPGILVDYDDQDRVVGAELLYLSKRAP</sequence>
<name>A0A1I2IQG9_9GAMM</name>
<dbReference type="Proteomes" id="UP000199771">
    <property type="component" value="Unassembled WGS sequence"/>
</dbReference>
<dbReference type="RefSeq" id="WP_091532776.1">
    <property type="nucleotide sequence ID" value="NZ_FOOC01000004.1"/>
</dbReference>